<evidence type="ECO:0000256" key="4">
    <source>
        <dbReference type="ARBA" id="ARBA00022692"/>
    </source>
</evidence>
<evidence type="ECO:0000256" key="6">
    <source>
        <dbReference type="ARBA" id="ARBA00023065"/>
    </source>
</evidence>
<protein>
    <submittedName>
        <fullName evidence="9">Uncharacterized protein</fullName>
    </submittedName>
</protein>
<dbReference type="GO" id="GO:0034755">
    <property type="term" value="P:iron ion transmembrane transport"/>
    <property type="evidence" value="ECO:0007669"/>
    <property type="project" value="TreeGrafter"/>
</dbReference>
<dbReference type="PANTHER" id="PTHR11706">
    <property type="entry name" value="SOLUTE CARRIER PROTEIN FAMILY 11 MEMBER"/>
    <property type="match status" value="1"/>
</dbReference>
<evidence type="ECO:0000313" key="10">
    <source>
        <dbReference type="Proteomes" id="UP000541444"/>
    </source>
</evidence>
<dbReference type="PANTHER" id="PTHR11706:SF77">
    <property type="entry name" value="METAL TRANSPORTER NRAMP5"/>
    <property type="match status" value="1"/>
</dbReference>
<evidence type="ECO:0000256" key="3">
    <source>
        <dbReference type="ARBA" id="ARBA00022448"/>
    </source>
</evidence>
<evidence type="ECO:0000313" key="9">
    <source>
        <dbReference type="EMBL" id="KAF6136466.1"/>
    </source>
</evidence>
<comment type="similarity">
    <text evidence="2">Belongs to the NRAMP (TC 2.A.55) family.</text>
</comment>
<accession>A0A7J7L1G4</accession>
<evidence type="ECO:0000256" key="7">
    <source>
        <dbReference type="ARBA" id="ARBA00023136"/>
    </source>
</evidence>
<dbReference type="GO" id="GO:0005886">
    <property type="term" value="C:plasma membrane"/>
    <property type="evidence" value="ECO:0007669"/>
    <property type="project" value="TreeGrafter"/>
</dbReference>
<reference evidence="9 10" key="1">
    <citation type="journal article" date="2020" name="IScience">
        <title>Genome Sequencing of the Endangered Kingdonia uniflora (Circaeasteraceae, Ranunculales) Reveals Potential Mechanisms of Evolutionary Specialization.</title>
        <authorList>
            <person name="Sun Y."/>
            <person name="Deng T."/>
            <person name="Zhang A."/>
            <person name="Moore M.J."/>
            <person name="Landis J.B."/>
            <person name="Lin N."/>
            <person name="Zhang H."/>
            <person name="Zhang X."/>
            <person name="Huang J."/>
            <person name="Zhang X."/>
            <person name="Sun H."/>
            <person name="Wang H."/>
        </authorList>
    </citation>
    <scope>NUCLEOTIDE SEQUENCE [LARGE SCALE GENOMIC DNA]</scope>
    <source>
        <strain evidence="9">TB1705</strain>
        <tissue evidence="9">Leaf</tissue>
    </source>
</reference>
<comment type="subcellular location">
    <subcellularLocation>
        <location evidence="1">Membrane</location>
        <topology evidence="1">Multi-pass membrane protein</topology>
    </subcellularLocation>
</comment>
<keyword evidence="7 8" id="KW-0472">Membrane</keyword>
<dbReference type="Proteomes" id="UP000541444">
    <property type="component" value="Unassembled WGS sequence"/>
</dbReference>
<name>A0A7J7L1G4_9MAGN</name>
<evidence type="ECO:0000256" key="8">
    <source>
        <dbReference type="SAM" id="Phobius"/>
    </source>
</evidence>
<dbReference type="AlphaFoldDB" id="A0A7J7L1G4"/>
<keyword evidence="3" id="KW-0813">Transport</keyword>
<comment type="caution">
    <text evidence="9">The sequence shown here is derived from an EMBL/GenBank/DDBJ whole genome shotgun (WGS) entry which is preliminary data.</text>
</comment>
<keyword evidence="6" id="KW-0406">Ion transport</keyword>
<proteinExistence type="inferred from homology"/>
<gene>
    <name evidence="9" type="ORF">GIB67_035025</name>
</gene>
<dbReference type="OrthoDB" id="409173at2759"/>
<evidence type="ECO:0000256" key="2">
    <source>
        <dbReference type="ARBA" id="ARBA00009965"/>
    </source>
</evidence>
<dbReference type="GO" id="GO:0005384">
    <property type="term" value="F:manganese ion transmembrane transporter activity"/>
    <property type="evidence" value="ECO:0007669"/>
    <property type="project" value="TreeGrafter"/>
</dbReference>
<dbReference type="InterPro" id="IPR001046">
    <property type="entry name" value="NRAMP_fam"/>
</dbReference>
<evidence type="ECO:0000256" key="1">
    <source>
        <dbReference type="ARBA" id="ARBA00004141"/>
    </source>
</evidence>
<dbReference type="GO" id="GO:0015086">
    <property type="term" value="F:cadmium ion transmembrane transporter activity"/>
    <property type="evidence" value="ECO:0007669"/>
    <property type="project" value="TreeGrafter"/>
</dbReference>
<sequence>MLMEILMSLFYSASRSLLWVILIGLIFAIIIQSLAANLGMTTVLSVSGDVCSSDNLTNENKNRCSNLNLNFVSFLLENALRRSSSTIYAIALLASGQNSPIMGTYAGQYIMQGFLNLKMKMWVRNLMTQCIAIIPSLIVYIIAGFSGAGQLIIIASMILSFDLPFALMPLLKFSSSQKKLGPHKSSIYVIRLLLFGPVMIVSLPVVRIT</sequence>
<feature type="transmembrane region" description="Helical" evidence="8">
    <location>
        <begin position="188"/>
        <end position="206"/>
    </location>
</feature>
<evidence type="ECO:0000256" key="5">
    <source>
        <dbReference type="ARBA" id="ARBA00022989"/>
    </source>
</evidence>
<keyword evidence="10" id="KW-1185">Reference proteome</keyword>
<dbReference type="Pfam" id="PF01566">
    <property type="entry name" value="Nramp"/>
    <property type="match status" value="1"/>
</dbReference>
<dbReference type="EMBL" id="JACGCM010002693">
    <property type="protein sequence ID" value="KAF6136466.1"/>
    <property type="molecule type" value="Genomic_DNA"/>
</dbReference>
<keyword evidence="4 8" id="KW-0812">Transmembrane</keyword>
<organism evidence="9 10">
    <name type="scientific">Kingdonia uniflora</name>
    <dbReference type="NCBI Taxonomy" id="39325"/>
    <lineage>
        <taxon>Eukaryota</taxon>
        <taxon>Viridiplantae</taxon>
        <taxon>Streptophyta</taxon>
        <taxon>Embryophyta</taxon>
        <taxon>Tracheophyta</taxon>
        <taxon>Spermatophyta</taxon>
        <taxon>Magnoliopsida</taxon>
        <taxon>Ranunculales</taxon>
        <taxon>Circaeasteraceae</taxon>
        <taxon>Kingdonia</taxon>
    </lineage>
</organism>
<feature type="transmembrane region" description="Helical" evidence="8">
    <location>
        <begin position="148"/>
        <end position="167"/>
    </location>
</feature>
<keyword evidence="5 8" id="KW-1133">Transmembrane helix</keyword>